<organism evidence="10 11">
    <name type="scientific">Candidatus Taylorbacteria bacterium RIFCSPHIGHO2_02_FULL_43_32b</name>
    <dbReference type="NCBI Taxonomy" id="1802306"/>
    <lineage>
        <taxon>Bacteria</taxon>
        <taxon>Candidatus Tayloriibacteriota</taxon>
    </lineage>
</organism>
<dbReference type="InterPro" id="IPR027417">
    <property type="entry name" value="P-loop_NTPase"/>
</dbReference>
<dbReference type="GO" id="GO:0006235">
    <property type="term" value="P:dTTP biosynthetic process"/>
    <property type="evidence" value="ECO:0007669"/>
    <property type="project" value="UniProtKB-UniRule"/>
</dbReference>
<evidence type="ECO:0000256" key="6">
    <source>
        <dbReference type="ARBA" id="ARBA00022840"/>
    </source>
</evidence>
<dbReference type="InterPro" id="IPR039430">
    <property type="entry name" value="Thymidylate_kin-like_dom"/>
</dbReference>
<protein>
    <recommendedName>
        <fullName evidence="8">Thymidylate kinase</fullName>
        <ecNumber evidence="8">2.7.4.9</ecNumber>
    </recommendedName>
    <alternativeName>
        <fullName evidence="8">dTMP kinase</fullName>
    </alternativeName>
</protein>
<dbReference type="NCBIfam" id="TIGR00041">
    <property type="entry name" value="DTMP_kinase"/>
    <property type="match status" value="1"/>
</dbReference>
<evidence type="ECO:0000256" key="2">
    <source>
        <dbReference type="ARBA" id="ARBA00022679"/>
    </source>
</evidence>
<dbReference type="Proteomes" id="UP000177130">
    <property type="component" value="Unassembled WGS sequence"/>
</dbReference>
<dbReference type="GO" id="GO:0005829">
    <property type="term" value="C:cytosol"/>
    <property type="evidence" value="ECO:0007669"/>
    <property type="project" value="TreeGrafter"/>
</dbReference>
<evidence type="ECO:0000256" key="1">
    <source>
        <dbReference type="ARBA" id="ARBA00009776"/>
    </source>
</evidence>
<proteinExistence type="inferred from homology"/>
<keyword evidence="3 8" id="KW-0545">Nucleotide biosynthesis</keyword>
<keyword evidence="6 8" id="KW-0067">ATP-binding</keyword>
<gene>
    <name evidence="8" type="primary">tmk</name>
    <name evidence="10" type="ORF">A3C72_01595</name>
</gene>
<evidence type="ECO:0000256" key="8">
    <source>
        <dbReference type="HAMAP-Rule" id="MF_00165"/>
    </source>
</evidence>
<sequence length="223" mass="25152">MKKGKLIVIEGIDGSGKATQVALLVDRLRKEGVNVLDTDFPRYGEPSAYFIEKYLRGEFGSAREVGPYVASLFYALDRFDSSKKIKEGLEMGINIICNRYTSANLGHQGGKISDKKERDRYIDWLLNFEYKMLGIPEPDLTILLDIDPKVAQELISKKGYRKYTKGKSDIHEQDLGHLEQAREAYLYAAKKYGWKVISCMDGKKILPVGEIGEKILPLVGLVV</sequence>
<keyword evidence="5 8" id="KW-0418">Kinase</keyword>
<dbReference type="AlphaFoldDB" id="A0A1G2MP31"/>
<comment type="caution">
    <text evidence="10">The sequence shown here is derived from an EMBL/GenBank/DDBJ whole genome shotgun (WGS) entry which is preliminary data.</text>
</comment>
<keyword evidence="4 8" id="KW-0547">Nucleotide-binding</keyword>
<dbReference type="GO" id="GO:0006233">
    <property type="term" value="P:dTDP biosynthetic process"/>
    <property type="evidence" value="ECO:0007669"/>
    <property type="project" value="InterPro"/>
</dbReference>
<dbReference type="CDD" id="cd01672">
    <property type="entry name" value="TMPK"/>
    <property type="match status" value="1"/>
</dbReference>
<accession>A0A1G2MP31</accession>
<dbReference type="InterPro" id="IPR018094">
    <property type="entry name" value="Thymidylate_kinase"/>
</dbReference>
<dbReference type="PANTHER" id="PTHR10344:SF4">
    <property type="entry name" value="UMP-CMP KINASE 2, MITOCHONDRIAL"/>
    <property type="match status" value="1"/>
</dbReference>
<name>A0A1G2MP31_9BACT</name>
<reference evidence="10 11" key="1">
    <citation type="journal article" date="2016" name="Nat. Commun.">
        <title>Thousands of microbial genomes shed light on interconnected biogeochemical processes in an aquifer system.</title>
        <authorList>
            <person name="Anantharaman K."/>
            <person name="Brown C.T."/>
            <person name="Hug L.A."/>
            <person name="Sharon I."/>
            <person name="Castelle C.J."/>
            <person name="Probst A.J."/>
            <person name="Thomas B.C."/>
            <person name="Singh A."/>
            <person name="Wilkins M.J."/>
            <person name="Karaoz U."/>
            <person name="Brodie E.L."/>
            <person name="Williams K.H."/>
            <person name="Hubbard S.S."/>
            <person name="Banfield J.F."/>
        </authorList>
    </citation>
    <scope>NUCLEOTIDE SEQUENCE [LARGE SCALE GENOMIC DNA]</scope>
</reference>
<comment type="caution">
    <text evidence="8">Lacks conserved residue(s) required for the propagation of feature annotation.</text>
</comment>
<evidence type="ECO:0000313" key="10">
    <source>
        <dbReference type="EMBL" id="OHA24781.1"/>
    </source>
</evidence>
<evidence type="ECO:0000256" key="3">
    <source>
        <dbReference type="ARBA" id="ARBA00022727"/>
    </source>
</evidence>
<dbReference type="STRING" id="1802306.A3C72_01595"/>
<comment type="function">
    <text evidence="8">Phosphorylation of dTMP to form dTDP in both de novo and salvage pathways of dTTP synthesis.</text>
</comment>
<evidence type="ECO:0000259" key="9">
    <source>
        <dbReference type="Pfam" id="PF02223"/>
    </source>
</evidence>
<evidence type="ECO:0000256" key="4">
    <source>
        <dbReference type="ARBA" id="ARBA00022741"/>
    </source>
</evidence>
<dbReference type="SUPFAM" id="SSF52540">
    <property type="entry name" value="P-loop containing nucleoside triphosphate hydrolases"/>
    <property type="match status" value="1"/>
</dbReference>
<dbReference type="PANTHER" id="PTHR10344">
    <property type="entry name" value="THYMIDYLATE KINASE"/>
    <property type="match status" value="1"/>
</dbReference>
<dbReference type="Pfam" id="PF02223">
    <property type="entry name" value="Thymidylate_kin"/>
    <property type="match status" value="1"/>
</dbReference>
<keyword evidence="2 8" id="KW-0808">Transferase</keyword>
<dbReference type="GO" id="GO:0005524">
    <property type="term" value="F:ATP binding"/>
    <property type="evidence" value="ECO:0007669"/>
    <property type="project" value="UniProtKB-UniRule"/>
</dbReference>
<dbReference type="Gene3D" id="3.40.50.300">
    <property type="entry name" value="P-loop containing nucleotide triphosphate hydrolases"/>
    <property type="match status" value="1"/>
</dbReference>
<dbReference type="HAMAP" id="MF_00165">
    <property type="entry name" value="Thymidylate_kinase"/>
    <property type="match status" value="1"/>
</dbReference>
<dbReference type="GO" id="GO:0006227">
    <property type="term" value="P:dUDP biosynthetic process"/>
    <property type="evidence" value="ECO:0007669"/>
    <property type="project" value="TreeGrafter"/>
</dbReference>
<evidence type="ECO:0000313" key="11">
    <source>
        <dbReference type="Proteomes" id="UP000177130"/>
    </source>
</evidence>
<dbReference type="EC" id="2.7.4.9" evidence="8"/>
<comment type="similarity">
    <text evidence="1 8">Belongs to the thymidylate kinase family.</text>
</comment>
<evidence type="ECO:0000256" key="7">
    <source>
        <dbReference type="ARBA" id="ARBA00048743"/>
    </source>
</evidence>
<dbReference type="GO" id="GO:0004798">
    <property type="term" value="F:dTMP kinase activity"/>
    <property type="evidence" value="ECO:0007669"/>
    <property type="project" value="UniProtKB-UniRule"/>
</dbReference>
<feature type="domain" description="Thymidylate kinase-like" evidence="9">
    <location>
        <begin position="9"/>
        <end position="198"/>
    </location>
</feature>
<evidence type="ECO:0000256" key="5">
    <source>
        <dbReference type="ARBA" id="ARBA00022777"/>
    </source>
</evidence>
<comment type="catalytic activity">
    <reaction evidence="7 8">
        <text>dTMP + ATP = dTDP + ADP</text>
        <dbReference type="Rhea" id="RHEA:13517"/>
        <dbReference type="ChEBI" id="CHEBI:30616"/>
        <dbReference type="ChEBI" id="CHEBI:58369"/>
        <dbReference type="ChEBI" id="CHEBI:63528"/>
        <dbReference type="ChEBI" id="CHEBI:456216"/>
        <dbReference type="EC" id="2.7.4.9"/>
    </reaction>
</comment>
<dbReference type="EMBL" id="MHRK01000005">
    <property type="protein sequence ID" value="OHA24781.1"/>
    <property type="molecule type" value="Genomic_DNA"/>
</dbReference>